<evidence type="ECO:0000256" key="2">
    <source>
        <dbReference type="ARBA" id="ARBA00023015"/>
    </source>
</evidence>
<evidence type="ECO:0000256" key="3">
    <source>
        <dbReference type="ARBA" id="ARBA00023125"/>
    </source>
</evidence>
<evidence type="ECO:0000259" key="5">
    <source>
        <dbReference type="PROSITE" id="PS50931"/>
    </source>
</evidence>
<dbReference type="PROSITE" id="PS50931">
    <property type="entry name" value="HTH_LYSR"/>
    <property type="match status" value="1"/>
</dbReference>
<feature type="domain" description="HTH lysR-type" evidence="5">
    <location>
        <begin position="5"/>
        <end position="62"/>
    </location>
</feature>
<dbReference type="InterPro" id="IPR036388">
    <property type="entry name" value="WH-like_DNA-bd_sf"/>
</dbReference>
<organism evidence="6">
    <name type="scientific">Acerihabitans sp. KWT182</name>
    <dbReference type="NCBI Taxonomy" id="3157919"/>
    <lineage>
        <taxon>Bacteria</taxon>
        <taxon>Pseudomonadati</taxon>
        <taxon>Pseudomonadota</taxon>
        <taxon>Gammaproteobacteria</taxon>
        <taxon>Enterobacterales</taxon>
        <taxon>Pectobacteriaceae</taxon>
        <taxon>Acerihabitans</taxon>
    </lineage>
</organism>
<dbReference type="Pfam" id="PF03466">
    <property type="entry name" value="LysR_substrate"/>
    <property type="match status" value="1"/>
</dbReference>
<dbReference type="GO" id="GO:0006351">
    <property type="term" value="P:DNA-templated transcription"/>
    <property type="evidence" value="ECO:0007669"/>
    <property type="project" value="TreeGrafter"/>
</dbReference>
<reference evidence="6" key="1">
    <citation type="submission" date="2024-06" db="EMBL/GenBank/DDBJ databases">
        <authorList>
            <person name="Coelho C."/>
            <person name="Bento M."/>
            <person name="Garcia E."/>
            <person name="Camelo A."/>
            <person name="Brandao I."/>
            <person name="Espirito Santo C."/>
            <person name="Trovao J."/>
            <person name="Verissimo A."/>
            <person name="Costa J."/>
            <person name="Tiago I."/>
        </authorList>
    </citation>
    <scope>NUCLEOTIDE SEQUENCE</scope>
    <source>
        <strain evidence="6">KWT182</strain>
    </source>
</reference>
<dbReference type="EMBL" id="CP157947">
    <property type="protein sequence ID" value="XBS68858.1"/>
    <property type="molecule type" value="Genomic_DNA"/>
</dbReference>
<dbReference type="Gene3D" id="3.40.190.10">
    <property type="entry name" value="Periplasmic binding protein-like II"/>
    <property type="match status" value="2"/>
</dbReference>
<dbReference type="SUPFAM" id="SSF53850">
    <property type="entry name" value="Periplasmic binding protein-like II"/>
    <property type="match status" value="1"/>
</dbReference>
<keyword evidence="2" id="KW-0805">Transcription regulation</keyword>
<keyword evidence="3" id="KW-0238">DNA-binding</keyword>
<dbReference type="Pfam" id="PF00126">
    <property type="entry name" value="HTH_1"/>
    <property type="match status" value="1"/>
</dbReference>
<dbReference type="GO" id="GO:0043565">
    <property type="term" value="F:sequence-specific DNA binding"/>
    <property type="evidence" value="ECO:0007669"/>
    <property type="project" value="TreeGrafter"/>
</dbReference>
<evidence type="ECO:0000313" key="6">
    <source>
        <dbReference type="EMBL" id="XBS68858.1"/>
    </source>
</evidence>
<evidence type="ECO:0000256" key="1">
    <source>
        <dbReference type="ARBA" id="ARBA00009437"/>
    </source>
</evidence>
<dbReference type="PANTHER" id="PTHR30537">
    <property type="entry name" value="HTH-TYPE TRANSCRIPTIONAL REGULATOR"/>
    <property type="match status" value="1"/>
</dbReference>
<sequence length="303" mass="33863">MRTLPPLPALKAFLAACRAGSFTAAAKELNISHGAVSRHMQSVEKWFGVHLFDKEGQRRIPTPYALTLARELGSAFDTLADIALRYGNGGRNNVFNVSVPTTLCLKWLLPRLDDFYARFPHANLQISTATTEQLHIIGHYDLLIRRDISAAEYSAIAFLQDRHCLMASPELLKRYPLRLPQEVLHCPRIETLTRPGQWNQWLTAAGLGKTHAAMLRRYDHFHVSLQAMLEGIGIGLGPINTLSAEIARGHLVPLFPQLSVDPCQYCALTPVGVQKTVLHQSFERWLVCQGEQNNRAVDSVLDN</sequence>
<dbReference type="InterPro" id="IPR058163">
    <property type="entry name" value="LysR-type_TF_proteobact-type"/>
</dbReference>
<keyword evidence="4" id="KW-0804">Transcription</keyword>
<dbReference type="InterPro" id="IPR005119">
    <property type="entry name" value="LysR_subst-bd"/>
</dbReference>
<dbReference type="GO" id="GO:0003700">
    <property type="term" value="F:DNA-binding transcription factor activity"/>
    <property type="evidence" value="ECO:0007669"/>
    <property type="project" value="InterPro"/>
</dbReference>
<gene>
    <name evidence="6" type="ORF">ABK905_20170</name>
</gene>
<name>A0AAU7Q6Z5_9GAMM</name>
<dbReference type="SUPFAM" id="SSF46785">
    <property type="entry name" value="Winged helix' DNA-binding domain"/>
    <property type="match status" value="1"/>
</dbReference>
<evidence type="ECO:0000256" key="4">
    <source>
        <dbReference type="ARBA" id="ARBA00023163"/>
    </source>
</evidence>
<protein>
    <submittedName>
        <fullName evidence="6">LysR substrate-binding domain-containing protein</fullName>
    </submittedName>
</protein>
<dbReference type="Gene3D" id="1.10.10.10">
    <property type="entry name" value="Winged helix-like DNA-binding domain superfamily/Winged helix DNA-binding domain"/>
    <property type="match status" value="1"/>
</dbReference>
<comment type="similarity">
    <text evidence="1">Belongs to the LysR transcriptional regulatory family.</text>
</comment>
<dbReference type="AlphaFoldDB" id="A0AAU7Q6Z5"/>
<dbReference type="PANTHER" id="PTHR30537:SF74">
    <property type="entry name" value="HTH-TYPE TRANSCRIPTIONAL REGULATOR TRPI"/>
    <property type="match status" value="1"/>
</dbReference>
<accession>A0AAU7Q6Z5</accession>
<proteinExistence type="inferred from homology"/>
<dbReference type="InterPro" id="IPR036390">
    <property type="entry name" value="WH_DNA-bd_sf"/>
</dbReference>
<dbReference type="InterPro" id="IPR000847">
    <property type="entry name" value="LysR_HTH_N"/>
</dbReference>